<comment type="domain">
    <text evidence="4">Contains a C-terminal catalytic domain, and an N-terminal region which modulates catalytic activity.</text>
</comment>
<dbReference type="RefSeq" id="WP_301289382.1">
    <property type="nucleotide sequence ID" value="NZ_JALJXV010000006.1"/>
</dbReference>
<comment type="catalytic activity">
    <reaction evidence="4">
        <text>L-glutaminyl-[protein] + H2O = L-glutamyl-[protein] + NH4(+)</text>
        <dbReference type="Rhea" id="RHEA:16441"/>
        <dbReference type="Rhea" id="RHEA-COMP:10207"/>
        <dbReference type="Rhea" id="RHEA-COMP:10208"/>
        <dbReference type="ChEBI" id="CHEBI:15377"/>
        <dbReference type="ChEBI" id="CHEBI:28938"/>
        <dbReference type="ChEBI" id="CHEBI:29973"/>
        <dbReference type="ChEBI" id="CHEBI:30011"/>
        <dbReference type="EC" id="3.5.1.44"/>
    </reaction>
</comment>
<sequence length="359" mass="37845">MQKVRALIVDDSGFFRRRIRDMLTADPAIEVVGEAANGREAVEQVVRLRPDVVTMDIEMPELDGISAVREIMRRRPTPVLMFSSLTFEGAKATLDALDAGAVDFLPKRFSDISVDAAKARQQLQQRVKAVVKGGQGRTPTPASPAARNTATSAAASTTAPTTSSSRGVRAADLDLVIIGASTGGPMALQRVLTGLPANFPVPILLVQHMPANFTKAFAQRVDGLCAISVREAVEGDSLQAGQALLAPGGRHLGVVRKGAGLGVRLVEPREGQFYKPSVDIAFASAAEVAPGKVLAIVLTGMGADGCEGAKRLRQTGAHIWAQDEASSVIYGMPQAVARAGVVDRVLSLDNVADALKRLR</sequence>
<comment type="subcellular location">
    <subcellularLocation>
        <location evidence="4">Cytoplasm</location>
    </subcellularLocation>
</comment>
<dbReference type="CDD" id="cd17541">
    <property type="entry name" value="REC_CheB-like"/>
    <property type="match status" value="1"/>
</dbReference>
<dbReference type="CDD" id="cd16432">
    <property type="entry name" value="CheB_Rec"/>
    <property type="match status" value="1"/>
</dbReference>
<dbReference type="PIRSF" id="PIRSF000876">
    <property type="entry name" value="RR_chemtxs_CheB"/>
    <property type="match status" value="1"/>
</dbReference>
<evidence type="ECO:0000313" key="10">
    <source>
        <dbReference type="EMBL" id="MCP1675583.1"/>
    </source>
</evidence>
<reference evidence="10" key="1">
    <citation type="submission" date="2022-03" db="EMBL/GenBank/DDBJ databases">
        <title>Genomic Encyclopedia of Type Strains, Phase III (KMG-III): the genomes of soil and plant-associated and newly described type strains.</title>
        <authorList>
            <person name="Whitman W."/>
        </authorList>
    </citation>
    <scope>NUCLEOTIDE SEQUENCE</scope>
    <source>
        <strain evidence="10">ANL 6-2</strain>
    </source>
</reference>
<dbReference type="HAMAP" id="MF_00099">
    <property type="entry name" value="CheB_chemtxs"/>
    <property type="match status" value="1"/>
</dbReference>
<dbReference type="InterPro" id="IPR035909">
    <property type="entry name" value="CheB_C"/>
</dbReference>
<dbReference type="AlphaFoldDB" id="A0AAE3G709"/>
<dbReference type="SUPFAM" id="SSF52172">
    <property type="entry name" value="CheY-like"/>
    <property type="match status" value="1"/>
</dbReference>
<feature type="compositionally biased region" description="Low complexity" evidence="7">
    <location>
        <begin position="137"/>
        <end position="165"/>
    </location>
</feature>
<dbReference type="InterPro" id="IPR000673">
    <property type="entry name" value="Sig_transdc_resp-reg_Me-estase"/>
</dbReference>
<dbReference type="GO" id="GO:0000156">
    <property type="term" value="F:phosphorelay response regulator activity"/>
    <property type="evidence" value="ECO:0007669"/>
    <property type="project" value="InterPro"/>
</dbReference>
<comment type="catalytic activity">
    <reaction evidence="3 4">
        <text>[protein]-L-glutamate 5-O-methyl ester + H2O = L-glutamyl-[protein] + methanol + H(+)</text>
        <dbReference type="Rhea" id="RHEA:23236"/>
        <dbReference type="Rhea" id="RHEA-COMP:10208"/>
        <dbReference type="Rhea" id="RHEA-COMP:10311"/>
        <dbReference type="ChEBI" id="CHEBI:15377"/>
        <dbReference type="ChEBI" id="CHEBI:15378"/>
        <dbReference type="ChEBI" id="CHEBI:17790"/>
        <dbReference type="ChEBI" id="CHEBI:29973"/>
        <dbReference type="ChEBI" id="CHEBI:82795"/>
        <dbReference type="EC" id="3.1.1.61"/>
    </reaction>
</comment>
<dbReference type="SUPFAM" id="SSF52738">
    <property type="entry name" value="Methylesterase CheB, C-terminal domain"/>
    <property type="match status" value="1"/>
</dbReference>
<dbReference type="Pfam" id="PF00072">
    <property type="entry name" value="Response_reg"/>
    <property type="match status" value="1"/>
</dbReference>
<evidence type="ECO:0000313" key="11">
    <source>
        <dbReference type="Proteomes" id="UP001205843"/>
    </source>
</evidence>
<evidence type="ECO:0000259" key="8">
    <source>
        <dbReference type="PROSITE" id="PS50110"/>
    </source>
</evidence>
<feature type="modified residue" description="4-aspartylphosphate" evidence="4 6">
    <location>
        <position position="56"/>
    </location>
</feature>
<evidence type="ECO:0000256" key="3">
    <source>
        <dbReference type="ARBA" id="ARBA00048267"/>
    </source>
</evidence>
<keyword evidence="4 6" id="KW-0597">Phosphoprotein</keyword>
<dbReference type="PANTHER" id="PTHR42872">
    <property type="entry name" value="PROTEIN-GLUTAMATE METHYLESTERASE/PROTEIN-GLUTAMINE GLUTAMINASE"/>
    <property type="match status" value="1"/>
</dbReference>
<evidence type="ECO:0000259" key="9">
    <source>
        <dbReference type="PROSITE" id="PS50122"/>
    </source>
</evidence>
<name>A0AAE3G709_9GAMM</name>
<dbReference type="EC" id="3.1.1.61" evidence="4"/>
<dbReference type="InterPro" id="IPR008248">
    <property type="entry name" value="CheB-like"/>
</dbReference>
<dbReference type="GO" id="GO:0050568">
    <property type="term" value="F:protein-glutamine glutaminase activity"/>
    <property type="evidence" value="ECO:0007669"/>
    <property type="project" value="UniProtKB-UniRule"/>
</dbReference>
<evidence type="ECO:0000256" key="1">
    <source>
        <dbReference type="ARBA" id="ARBA00022500"/>
    </source>
</evidence>
<dbReference type="Gene3D" id="3.40.50.2300">
    <property type="match status" value="1"/>
</dbReference>
<comment type="function">
    <text evidence="4">Involved in chemotaxis. Part of a chemotaxis signal transduction system that modulates chemotaxis in response to various stimuli. Catalyzes the demethylation of specific methylglutamate residues introduced into the chemoreceptors (methyl-accepting chemotaxis proteins or MCP) by CheR. Also mediates the irreversible deamidation of specific glutamine residues to glutamic acid.</text>
</comment>
<evidence type="ECO:0000256" key="2">
    <source>
        <dbReference type="ARBA" id="ARBA00022801"/>
    </source>
</evidence>
<dbReference type="GO" id="GO:0008984">
    <property type="term" value="F:protein-glutamate methylesterase activity"/>
    <property type="evidence" value="ECO:0007669"/>
    <property type="project" value="UniProtKB-UniRule"/>
</dbReference>
<evidence type="ECO:0000256" key="4">
    <source>
        <dbReference type="HAMAP-Rule" id="MF_00099"/>
    </source>
</evidence>
<feature type="domain" description="CheB-type methylesterase" evidence="9">
    <location>
        <begin position="160"/>
        <end position="355"/>
    </location>
</feature>
<comment type="PTM">
    <text evidence="4">Phosphorylated by CheA. Phosphorylation of the N-terminal regulatory domain activates the methylesterase activity.</text>
</comment>
<dbReference type="Proteomes" id="UP001205843">
    <property type="component" value="Unassembled WGS sequence"/>
</dbReference>
<evidence type="ECO:0000256" key="5">
    <source>
        <dbReference type="PROSITE-ProRule" id="PRU00050"/>
    </source>
</evidence>
<dbReference type="PANTHER" id="PTHR42872:SF3">
    <property type="entry name" value="PROTEIN-GLUTAMATE METHYLESTERASE_PROTEIN-GLUTAMINE GLUTAMINASE 1"/>
    <property type="match status" value="1"/>
</dbReference>
<keyword evidence="2 4" id="KW-0378">Hydrolase</keyword>
<organism evidence="10 11">
    <name type="scientific">Natronocella acetinitrilica</name>
    <dbReference type="NCBI Taxonomy" id="414046"/>
    <lineage>
        <taxon>Bacteria</taxon>
        <taxon>Pseudomonadati</taxon>
        <taxon>Pseudomonadota</taxon>
        <taxon>Gammaproteobacteria</taxon>
        <taxon>Chromatiales</taxon>
        <taxon>Ectothiorhodospiraceae</taxon>
        <taxon>Natronocella</taxon>
    </lineage>
</organism>
<dbReference type="InterPro" id="IPR001789">
    <property type="entry name" value="Sig_transdc_resp-reg_receiver"/>
</dbReference>
<dbReference type="EMBL" id="JALJXV010000006">
    <property type="protein sequence ID" value="MCP1675583.1"/>
    <property type="molecule type" value="Genomic_DNA"/>
</dbReference>
<dbReference type="EC" id="3.5.1.44" evidence="4"/>
<evidence type="ECO:0000256" key="7">
    <source>
        <dbReference type="SAM" id="MobiDB-lite"/>
    </source>
</evidence>
<feature type="region of interest" description="Disordered" evidence="7">
    <location>
        <begin position="129"/>
        <end position="165"/>
    </location>
</feature>
<feature type="active site" evidence="4 5">
    <location>
        <position position="304"/>
    </location>
</feature>
<evidence type="ECO:0000256" key="6">
    <source>
        <dbReference type="PROSITE-ProRule" id="PRU00169"/>
    </source>
</evidence>
<dbReference type="InterPro" id="IPR011006">
    <property type="entry name" value="CheY-like_superfamily"/>
</dbReference>
<accession>A0AAE3G709</accession>
<feature type="active site" evidence="4 5">
    <location>
        <position position="208"/>
    </location>
</feature>
<dbReference type="PROSITE" id="PS50122">
    <property type="entry name" value="CHEB"/>
    <property type="match status" value="1"/>
</dbReference>
<dbReference type="PROSITE" id="PS50110">
    <property type="entry name" value="RESPONSE_REGULATORY"/>
    <property type="match status" value="1"/>
</dbReference>
<protein>
    <recommendedName>
        <fullName evidence="4">Protein-glutamate methylesterase/protein-glutamine glutaminase</fullName>
        <ecNumber evidence="4">3.1.1.61</ecNumber>
        <ecNumber evidence="4">3.5.1.44</ecNumber>
    </recommendedName>
</protein>
<keyword evidence="11" id="KW-1185">Reference proteome</keyword>
<keyword evidence="1 4" id="KW-0145">Chemotaxis</keyword>
<proteinExistence type="inferred from homology"/>
<dbReference type="NCBIfam" id="NF001965">
    <property type="entry name" value="PRK00742.1"/>
    <property type="match status" value="1"/>
</dbReference>
<comment type="caution">
    <text evidence="10">The sequence shown here is derived from an EMBL/GenBank/DDBJ whole genome shotgun (WGS) entry which is preliminary data.</text>
</comment>
<dbReference type="Gene3D" id="3.40.50.180">
    <property type="entry name" value="Methylesterase CheB, C-terminal domain"/>
    <property type="match status" value="1"/>
</dbReference>
<feature type="active site" evidence="4 5">
    <location>
        <position position="181"/>
    </location>
</feature>
<dbReference type="SMART" id="SM00448">
    <property type="entry name" value="REC"/>
    <property type="match status" value="1"/>
</dbReference>
<gene>
    <name evidence="4" type="primary">cheB</name>
    <name evidence="10" type="ORF">J2T57_002733</name>
</gene>
<comment type="similarity">
    <text evidence="4">Belongs to the CheB family.</text>
</comment>
<dbReference type="GO" id="GO:0006935">
    <property type="term" value="P:chemotaxis"/>
    <property type="evidence" value="ECO:0007669"/>
    <property type="project" value="UniProtKB-UniRule"/>
</dbReference>
<feature type="domain" description="Response regulatory" evidence="8">
    <location>
        <begin position="5"/>
        <end position="122"/>
    </location>
</feature>
<dbReference type="GO" id="GO:0005737">
    <property type="term" value="C:cytoplasm"/>
    <property type="evidence" value="ECO:0007669"/>
    <property type="project" value="UniProtKB-SubCell"/>
</dbReference>
<keyword evidence="4" id="KW-0963">Cytoplasm</keyword>
<dbReference type="Pfam" id="PF01339">
    <property type="entry name" value="CheB_methylest"/>
    <property type="match status" value="1"/>
</dbReference>